<keyword evidence="1" id="KW-0472">Membrane</keyword>
<feature type="domain" description="CAAX prenyl protease 2/Lysostaphin resistance protein A-like" evidence="2">
    <location>
        <begin position="135"/>
        <end position="238"/>
    </location>
</feature>
<dbReference type="EMBL" id="RXOC01000002">
    <property type="protein sequence ID" value="RXF71727.1"/>
    <property type="molecule type" value="Genomic_DNA"/>
</dbReference>
<feature type="transmembrane region" description="Helical" evidence="1">
    <location>
        <begin position="6"/>
        <end position="24"/>
    </location>
</feature>
<keyword evidence="1" id="KW-0812">Transmembrane</keyword>
<dbReference type="GO" id="GO:0006508">
    <property type="term" value="P:proteolysis"/>
    <property type="evidence" value="ECO:0007669"/>
    <property type="project" value="UniProtKB-KW"/>
</dbReference>
<accession>A0A4Q0ME75</accession>
<dbReference type="GO" id="GO:0004175">
    <property type="term" value="F:endopeptidase activity"/>
    <property type="evidence" value="ECO:0007669"/>
    <property type="project" value="UniProtKB-ARBA"/>
</dbReference>
<keyword evidence="1" id="KW-1133">Transmembrane helix</keyword>
<sequence length="241" mass="27174">MIVSYPLLSALLQLVILLPFIFMAKRNWEKSDRRIIAVFFVLFLLWSVLTTGLSGIRLFETQQWNWTGKLITLLLGLFFIYRSKLLSNKETGLRVRFTQGSFKPVVILLLAAVALRAGIYFAFQSTSSNFNPETVLFQGSLSAISDEIIFRGILLALLNKVFTSKEDTFGFSLSWGVLISSLLFGLTQGFVLQDGLHLQINLVRILLSFFTGIIAALLKERSENILPAIVFHALWNLIGNH</sequence>
<dbReference type="Proteomes" id="UP000290848">
    <property type="component" value="Unassembled WGS sequence"/>
</dbReference>
<evidence type="ECO:0000259" key="2">
    <source>
        <dbReference type="Pfam" id="PF02517"/>
    </source>
</evidence>
<evidence type="ECO:0000313" key="3">
    <source>
        <dbReference type="EMBL" id="RXF71727.1"/>
    </source>
</evidence>
<feature type="transmembrane region" description="Helical" evidence="1">
    <location>
        <begin position="169"/>
        <end position="192"/>
    </location>
</feature>
<evidence type="ECO:0000256" key="1">
    <source>
        <dbReference type="SAM" id="Phobius"/>
    </source>
</evidence>
<feature type="transmembrane region" description="Helical" evidence="1">
    <location>
        <begin position="198"/>
        <end position="218"/>
    </location>
</feature>
<feature type="transmembrane region" description="Helical" evidence="1">
    <location>
        <begin position="135"/>
        <end position="157"/>
    </location>
</feature>
<dbReference type="Pfam" id="PF02517">
    <property type="entry name" value="Rce1-like"/>
    <property type="match status" value="1"/>
</dbReference>
<dbReference type="AlphaFoldDB" id="A0A4Q0ME75"/>
<dbReference type="InterPro" id="IPR003675">
    <property type="entry name" value="Rce1/LyrA-like_dom"/>
</dbReference>
<proteinExistence type="predicted"/>
<keyword evidence="3" id="KW-0378">Hydrolase</keyword>
<feature type="transmembrane region" description="Helical" evidence="1">
    <location>
        <begin position="64"/>
        <end position="81"/>
    </location>
</feature>
<feature type="transmembrane region" description="Helical" evidence="1">
    <location>
        <begin position="102"/>
        <end position="123"/>
    </location>
</feature>
<protein>
    <submittedName>
        <fullName evidence="3">CPBP family intramembrane metalloprotease</fullName>
    </submittedName>
</protein>
<keyword evidence="3" id="KW-0645">Protease</keyword>
<dbReference type="GO" id="GO:0080120">
    <property type="term" value="P:CAAX-box protein maturation"/>
    <property type="evidence" value="ECO:0007669"/>
    <property type="project" value="UniProtKB-ARBA"/>
</dbReference>
<feature type="transmembrane region" description="Helical" evidence="1">
    <location>
        <begin position="36"/>
        <end position="58"/>
    </location>
</feature>
<evidence type="ECO:0000313" key="4">
    <source>
        <dbReference type="Proteomes" id="UP000290848"/>
    </source>
</evidence>
<comment type="caution">
    <text evidence="3">The sequence shown here is derived from an EMBL/GenBank/DDBJ whole genome shotgun (WGS) entry which is preliminary data.</text>
</comment>
<organism evidence="3 4">
    <name type="scientific">Arcticibacter tournemirensis</name>
    <dbReference type="NCBI Taxonomy" id="699437"/>
    <lineage>
        <taxon>Bacteria</taxon>
        <taxon>Pseudomonadati</taxon>
        <taxon>Bacteroidota</taxon>
        <taxon>Sphingobacteriia</taxon>
        <taxon>Sphingobacteriales</taxon>
        <taxon>Sphingobacteriaceae</taxon>
        <taxon>Arcticibacter</taxon>
    </lineage>
</organism>
<gene>
    <name evidence="3" type="ORF">EKH83_03305</name>
</gene>
<dbReference type="GO" id="GO:0008237">
    <property type="term" value="F:metallopeptidase activity"/>
    <property type="evidence" value="ECO:0007669"/>
    <property type="project" value="UniProtKB-KW"/>
</dbReference>
<name>A0A4Q0ME75_9SPHI</name>
<keyword evidence="3" id="KW-0482">Metalloprotease</keyword>
<reference evidence="3 4" key="1">
    <citation type="submission" date="2018-12" db="EMBL/GenBank/DDBJ databases">
        <title>The Draft Genome Sequence of the Soil Bacterium Pedobacter tournemirensis R1.</title>
        <authorList>
            <person name="He J."/>
        </authorList>
    </citation>
    <scope>NUCLEOTIDE SEQUENCE [LARGE SCALE GENOMIC DNA]</scope>
    <source>
        <strain evidence="3 4">R1</strain>
    </source>
</reference>